<keyword evidence="8 10" id="KW-0472">Membrane</keyword>
<evidence type="ECO:0000256" key="7">
    <source>
        <dbReference type="ARBA" id="ARBA00023008"/>
    </source>
</evidence>
<dbReference type="Proteomes" id="UP000660554">
    <property type="component" value="Unassembled WGS sequence"/>
</dbReference>
<feature type="region of interest" description="Disordered" evidence="9">
    <location>
        <begin position="454"/>
        <end position="484"/>
    </location>
</feature>
<comment type="subcellular location">
    <subcellularLocation>
        <location evidence="1">Cell membrane</location>
        <topology evidence="1">Multi-pass membrane protein</topology>
    </subcellularLocation>
</comment>
<feature type="transmembrane region" description="Helical" evidence="10">
    <location>
        <begin position="250"/>
        <end position="271"/>
    </location>
</feature>
<name>A0ABQ3NRB2_STRVG</name>
<evidence type="ECO:0000313" key="14">
    <source>
        <dbReference type="Proteomes" id="UP000660554"/>
    </source>
</evidence>
<dbReference type="InterPro" id="IPR014756">
    <property type="entry name" value="Ig_E-set"/>
</dbReference>
<evidence type="ECO:0000256" key="9">
    <source>
        <dbReference type="SAM" id="MobiDB-lite"/>
    </source>
</evidence>
<feature type="compositionally biased region" description="Low complexity" evidence="9">
    <location>
        <begin position="454"/>
        <end position="465"/>
    </location>
</feature>
<reference evidence="14" key="1">
    <citation type="submission" date="2020-09" db="EMBL/GenBank/DDBJ databases">
        <title>Whole genome shotgun sequence of Streptomyces cinnamonensis NBRC 15873.</title>
        <authorList>
            <person name="Komaki H."/>
            <person name="Tamura T."/>
        </authorList>
    </citation>
    <scope>NUCLEOTIDE SEQUENCE [LARGE SCALE GENOMIC DNA]</scope>
    <source>
        <strain evidence="14">NBRC 15873</strain>
    </source>
</reference>
<evidence type="ECO:0000256" key="3">
    <source>
        <dbReference type="ARBA" id="ARBA00022692"/>
    </source>
</evidence>
<dbReference type="PANTHER" id="PTHR34820">
    <property type="entry name" value="INNER MEMBRANE PROTEIN YEBZ"/>
    <property type="match status" value="1"/>
</dbReference>
<feature type="transmembrane region" description="Helical" evidence="10">
    <location>
        <begin position="319"/>
        <end position="344"/>
    </location>
</feature>
<gene>
    <name evidence="13" type="ORF">Scinn_47710</name>
</gene>
<evidence type="ECO:0000259" key="12">
    <source>
        <dbReference type="Pfam" id="PF05425"/>
    </source>
</evidence>
<evidence type="ECO:0000256" key="6">
    <source>
        <dbReference type="ARBA" id="ARBA00022989"/>
    </source>
</evidence>
<dbReference type="InterPro" id="IPR008457">
    <property type="entry name" value="Cu-R_CopD_dom"/>
</dbReference>
<keyword evidence="2" id="KW-1003">Cell membrane</keyword>
<dbReference type="SUPFAM" id="SSF81296">
    <property type="entry name" value="E set domains"/>
    <property type="match status" value="1"/>
</dbReference>
<protein>
    <submittedName>
        <fullName evidence="13">Transport integral membrane protein</fullName>
    </submittedName>
</protein>
<dbReference type="Pfam" id="PF04234">
    <property type="entry name" value="CopC"/>
    <property type="match status" value="1"/>
</dbReference>
<dbReference type="InterPro" id="IPR014755">
    <property type="entry name" value="Cu-Rt/internalin_Ig-like"/>
</dbReference>
<feature type="transmembrane region" description="Helical" evidence="10">
    <location>
        <begin position="394"/>
        <end position="414"/>
    </location>
</feature>
<comment type="caution">
    <text evidence="13">The sequence shown here is derived from an EMBL/GenBank/DDBJ whole genome shotgun (WGS) entry which is preliminary data.</text>
</comment>
<feature type="transmembrane region" description="Helical" evidence="10">
    <location>
        <begin position="203"/>
        <end position="221"/>
    </location>
</feature>
<keyword evidence="3 10" id="KW-0812">Transmembrane</keyword>
<feature type="transmembrane region" description="Helical" evidence="10">
    <location>
        <begin position="171"/>
        <end position="191"/>
    </location>
</feature>
<keyword evidence="4" id="KW-0479">Metal-binding</keyword>
<dbReference type="PANTHER" id="PTHR34820:SF4">
    <property type="entry name" value="INNER MEMBRANE PROTEIN YEBZ"/>
    <property type="match status" value="1"/>
</dbReference>
<keyword evidence="5" id="KW-0732">Signal</keyword>
<evidence type="ECO:0000313" key="13">
    <source>
        <dbReference type="EMBL" id="GHI15308.1"/>
    </source>
</evidence>
<feature type="domain" description="Copper resistance protein D" evidence="12">
    <location>
        <begin position="358"/>
        <end position="432"/>
    </location>
</feature>
<evidence type="ECO:0000256" key="10">
    <source>
        <dbReference type="SAM" id="Phobius"/>
    </source>
</evidence>
<evidence type="ECO:0000256" key="1">
    <source>
        <dbReference type="ARBA" id="ARBA00004651"/>
    </source>
</evidence>
<dbReference type="Gene3D" id="2.60.40.1220">
    <property type="match status" value="1"/>
</dbReference>
<evidence type="ECO:0000259" key="11">
    <source>
        <dbReference type="Pfam" id="PF04234"/>
    </source>
</evidence>
<dbReference type="InterPro" id="IPR007348">
    <property type="entry name" value="CopC_dom"/>
</dbReference>
<dbReference type="Pfam" id="PF05425">
    <property type="entry name" value="CopD"/>
    <property type="match status" value="1"/>
</dbReference>
<sequence>MPLKQLGGCLLMRPVPRPARTSLTVLALLAAVCALLVGGAGSAFAHAGLSGSDPADSTVLKEAPRHVTLTFTESVTFSEDSLRVLSPENRRVNPAPAQYADGKSNTARVQLSDELPQGTYTVAWRVVSADGHPISGAFVFSIGKPSETAAVVPDGSLDDSAVGRLYAFFRYLAYSGLALLVGAAAFVAVCLPGAGGERPVRRLLAAGWAVLVVSTVALLLLRGPYETGGGPTSVFDLSQLGRTVVGRPGAALVVRLVLLAAAAVLLGRCAVRLRGRDDGDEPRDLGRRDRGVGAAFALGLAFTWAAAEHASAGIQVPLAVPVAVLHLVAMGVWLGGLITLAIVLRSRGAAGRTVPADAVGRFSTMAFAAVAVLVGTGVYQSWRQVGSWEGLTTTSYGRTLLVKVAVVVAVLWVASFSRRWTGRLLHEAAPAAGTRTVPEPERVKVTVGAPDVPAAAGGAPDAPGGEVVRGAAGPPPPEADVDPRAHQRGLRRTVAVEAALGVVILAVSTLLTGTQPSRAAGESAAAAVAAAQEPQAKVATVPFDMGKAGHQGAVQITLAPGRVGENTVEAVVFSADGGLATVPELRLTLTQEALGIGPIDARLKNQKGFWAVYDLQLPMPGEWTLNITVRTSEIDQVTVRGSVHIAPLPRRPAA</sequence>
<feature type="transmembrane region" description="Helical" evidence="10">
    <location>
        <begin position="494"/>
        <end position="513"/>
    </location>
</feature>
<evidence type="ECO:0000256" key="5">
    <source>
        <dbReference type="ARBA" id="ARBA00022729"/>
    </source>
</evidence>
<feature type="transmembrane region" description="Helical" evidence="10">
    <location>
        <begin position="365"/>
        <end position="382"/>
    </location>
</feature>
<proteinExistence type="predicted"/>
<keyword evidence="14" id="KW-1185">Reference proteome</keyword>
<evidence type="ECO:0000256" key="2">
    <source>
        <dbReference type="ARBA" id="ARBA00022475"/>
    </source>
</evidence>
<accession>A0ABQ3NRB2</accession>
<feature type="domain" description="CopC" evidence="11">
    <location>
        <begin position="46"/>
        <end position="142"/>
    </location>
</feature>
<keyword evidence="6 10" id="KW-1133">Transmembrane helix</keyword>
<feature type="transmembrane region" description="Helical" evidence="10">
    <location>
        <begin position="291"/>
        <end position="307"/>
    </location>
</feature>
<keyword evidence="7" id="KW-0186">Copper</keyword>
<dbReference type="InterPro" id="IPR032694">
    <property type="entry name" value="CopC/D"/>
</dbReference>
<evidence type="ECO:0000256" key="4">
    <source>
        <dbReference type="ARBA" id="ARBA00022723"/>
    </source>
</evidence>
<evidence type="ECO:0000256" key="8">
    <source>
        <dbReference type="ARBA" id="ARBA00023136"/>
    </source>
</evidence>
<organism evidence="13 14">
    <name type="scientific">Streptomyces virginiae</name>
    <name type="common">Streptomyces cinnamonensis</name>
    <dbReference type="NCBI Taxonomy" id="1961"/>
    <lineage>
        <taxon>Bacteria</taxon>
        <taxon>Bacillati</taxon>
        <taxon>Actinomycetota</taxon>
        <taxon>Actinomycetes</taxon>
        <taxon>Kitasatosporales</taxon>
        <taxon>Streptomycetaceae</taxon>
        <taxon>Streptomyces</taxon>
    </lineage>
</organism>
<dbReference type="EMBL" id="BNDV01000010">
    <property type="protein sequence ID" value="GHI15308.1"/>
    <property type="molecule type" value="Genomic_DNA"/>
</dbReference>